<evidence type="ECO:0000313" key="2">
    <source>
        <dbReference type="WBParaSite" id="ES5_v2.g13579.t1"/>
    </source>
</evidence>
<proteinExistence type="predicted"/>
<protein>
    <submittedName>
        <fullName evidence="2">Secreted protein</fullName>
    </submittedName>
</protein>
<name>A0AC34F9K8_9BILA</name>
<organism evidence="1 2">
    <name type="scientific">Panagrolaimus sp. ES5</name>
    <dbReference type="NCBI Taxonomy" id="591445"/>
    <lineage>
        <taxon>Eukaryota</taxon>
        <taxon>Metazoa</taxon>
        <taxon>Ecdysozoa</taxon>
        <taxon>Nematoda</taxon>
        <taxon>Chromadorea</taxon>
        <taxon>Rhabditida</taxon>
        <taxon>Tylenchina</taxon>
        <taxon>Panagrolaimomorpha</taxon>
        <taxon>Panagrolaimoidea</taxon>
        <taxon>Panagrolaimidae</taxon>
        <taxon>Panagrolaimus</taxon>
    </lineage>
</organism>
<sequence>MKTLLANAFAVVRLASVHEFPFSPCDMDAPLCSIIQCKTIQAYACFDHSDLFNVNSIDIFFPKRKY</sequence>
<reference evidence="2" key="1">
    <citation type="submission" date="2022-11" db="UniProtKB">
        <authorList>
            <consortium name="WormBaseParasite"/>
        </authorList>
    </citation>
    <scope>IDENTIFICATION</scope>
</reference>
<dbReference type="WBParaSite" id="ES5_v2.g13579.t1">
    <property type="protein sequence ID" value="ES5_v2.g13579.t1"/>
    <property type="gene ID" value="ES5_v2.g13579"/>
</dbReference>
<accession>A0AC34F9K8</accession>
<dbReference type="Proteomes" id="UP000887579">
    <property type="component" value="Unplaced"/>
</dbReference>
<evidence type="ECO:0000313" key="1">
    <source>
        <dbReference type="Proteomes" id="UP000887579"/>
    </source>
</evidence>